<evidence type="ECO:0000256" key="1">
    <source>
        <dbReference type="SAM" id="MobiDB-lite"/>
    </source>
</evidence>
<sequence length="616" mass="69774">MQDYCLNAPKITQEMQYVVARLFEKIKKTHCRQYFDGYSLSPGIALRWDGSTPGYKKGQHLTASFVCFPFLNMQGRNTETRHNQEGFPNRSVLQTLYPYDSTSERDMPPIFSRIAPGAADKVMLVPQVWCVSIGHKYLVTYTQLSLEEICKDTVLIKQQDSAHERLAEDWRAKNDKVHDALRKAERANNTQTSETTQEVKLFEGKRVEDFEVADFAKPREDVTLPVPITPRKARTWHASPHVAQTANVMSFERAPERGQIHASNSKFKQDTISQPMRRRSIGPLPTQVGHGLPPSAVPIDPKKPSVDDLKSMSFMLSAMDEPDMTSEYMQIFKTCMSSLLSAWPDIFLEESGAHIEELAQIQLSLEAAEKLDKVLLLEEGNPKLAAKPEYRMSLITLLRLQSVEQELRGLSKTVKTVVSLLRHHGTEDVRKIFADAKFEEMDSAVRRLEDLKNMARRSFLAWPWILSDAADFTNDPEDAARSLARNFSTILDDSDEHIKRRKDQSTYSKAERKSLTDLEQSIQSIQVSCPTPAHASSEKAPTTSQEASEARSWLDHGLKMAERREMTVCLLRSLVQATKDLIGLFVPCGSPHAMLEKVWGSLFSSVQVSMQHDYKA</sequence>
<reference evidence="2" key="1">
    <citation type="submission" date="2019-04" db="EMBL/GenBank/DDBJ databases">
        <title>Sequencing of skin fungus with MAO and IRED activity.</title>
        <authorList>
            <person name="Marsaioli A.J."/>
            <person name="Bonatto J.M.C."/>
            <person name="Reis Junior O."/>
        </authorList>
    </citation>
    <scope>NUCLEOTIDE SEQUENCE</scope>
    <source>
        <strain evidence="2">28M1</strain>
    </source>
</reference>
<evidence type="ECO:0000313" key="2">
    <source>
        <dbReference type="EMBL" id="KAF3036897.1"/>
    </source>
</evidence>
<dbReference type="AlphaFoldDB" id="A0A9P4WMY6"/>
<dbReference type="EMBL" id="SWKV01000046">
    <property type="protein sequence ID" value="KAF3036897.1"/>
    <property type="molecule type" value="Genomic_DNA"/>
</dbReference>
<comment type="caution">
    <text evidence="2">The sequence shown here is derived from an EMBL/GenBank/DDBJ whole genome shotgun (WGS) entry which is preliminary data.</text>
</comment>
<gene>
    <name evidence="2" type="ORF">E8E12_002171</name>
</gene>
<name>A0A9P4WMY6_9PLEO</name>
<evidence type="ECO:0000313" key="3">
    <source>
        <dbReference type="Proteomes" id="UP000758155"/>
    </source>
</evidence>
<organism evidence="2 3">
    <name type="scientific">Didymella heteroderae</name>
    <dbReference type="NCBI Taxonomy" id="1769908"/>
    <lineage>
        <taxon>Eukaryota</taxon>
        <taxon>Fungi</taxon>
        <taxon>Dikarya</taxon>
        <taxon>Ascomycota</taxon>
        <taxon>Pezizomycotina</taxon>
        <taxon>Dothideomycetes</taxon>
        <taxon>Pleosporomycetidae</taxon>
        <taxon>Pleosporales</taxon>
        <taxon>Pleosporineae</taxon>
        <taxon>Didymellaceae</taxon>
        <taxon>Didymella</taxon>
    </lineage>
</organism>
<proteinExistence type="predicted"/>
<feature type="region of interest" description="Disordered" evidence="1">
    <location>
        <begin position="284"/>
        <end position="304"/>
    </location>
</feature>
<dbReference type="Proteomes" id="UP000758155">
    <property type="component" value="Unassembled WGS sequence"/>
</dbReference>
<accession>A0A9P4WMY6</accession>
<protein>
    <submittedName>
        <fullName evidence="2">Uncharacterized protein</fullName>
    </submittedName>
</protein>
<feature type="region of interest" description="Disordered" evidence="1">
    <location>
        <begin position="526"/>
        <end position="550"/>
    </location>
</feature>
<keyword evidence="3" id="KW-1185">Reference proteome</keyword>
<dbReference type="OrthoDB" id="5286874at2759"/>